<dbReference type="RefSeq" id="WP_181059054.1">
    <property type="nucleotide sequence ID" value="NZ_JACDTY010000008.1"/>
</dbReference>
<proteinExistence type="predicted"/>
<dbReference type="Gene3D" id="3.40.50.2000">
    <property type="entry name" value="Glycogen Phosphorylase B"/>
    <property type="match status" value="2"/>
</dbReference>
<feature type="domain" description="Glycosyltransferase 2-like" evidence="1">
    <location>
        <begin position="383"/>
        <end position="549"/>
    </location>
</feature>
<dbReference type="EMBL" id="JACDTY010000008">
    <property type="protein sequence ID" value="MBA1142212.1"/>
    <property type="molecule type" value="Genomic_DNA"/>
</dbReference>
<evidence type="ECO:0000259" key="1">
    <source>
        <dbReference type="Pfam" id="PF00535"/>
    </source>
</evidence>
<keyword evidence="3" id="KW-1185">Reference proteome</keyword>
<protein>
    <submittedName>
        <fullName evidence="2">Glycosyltransferase</fullName>
    </submittedName>
</protein>
<comment type="caution">
    <text evidence="2">The sequence shown here is derived from an EMBL/GenBank/DDBJ whole genome shotgun (WGS) entry which is preliminary data.</text>
</comment>
<reference evidence="2 3" key="1">
    <citation type="submission" date="2020-07" db="EMBL/GenBank/DDBJ databases">
        <title>Definition of the novel symbiovar canariense within Mesorhizobium novociceri, a new species of genus Mesorhizobium nodulating Cicer canariense in the Caldera de Taburiente National Park (La Palma, Canary Islands).</title>
        <authorList>
            <person name="Leon-Barrios M."/>
            <person name="Perez-Yepez J."/>
            <person name="Flores-Felix J.D."/>
            <person name="Ramirez-Baena M.H."/>
            <person name="Pulido-Suarez L."/>
            <person name="Igual J.M."/>
            <person name="Velazquez E."/>
            <person name="Peix A."/>
        </authorList>
    </citation>
    <scope>NUCLEOTIDE SEQUENCE [LARGE SCALE GENOMIC DNA]</scope>
    <source>
        <strain evidence="2 3">CCANP35</strain>
    </source>
</reference>
<sequence>MVELARLFAEDGDDVTLLWVPGRDAASLGEEAARHRDLESASVRLEILDKSDQLLPSLATPESRSAAVLHYLERSGHDLVYAPLEGGLPYYTLLAVETAAFAAPPIVVVAHAPEEWEHEADKAFMDSTEAIAVAYMEKYCAEMANRTICVSAALRQWMLSKGWKVKKAIVTPMLPLQDRLGPAGARPSIATRSARELAVLAGWRFRDGLTLLCDALDIIAPTAPKELTVTAFGPFGKIMGEHSGGLLLRRAEQWPFKLNLLARASPAARLDYVARTGALAVIPARAASTGAAVAACTEAGLPFVATNVDANAESWNAQARQPRLVDPDAAALAQAISAALNDPPRPLPVDRQCRQSWLDTRNLPTPARRRRVDKSAGSLPLVSIVMAHRNRPLYLKQAIAAIEAQTYDHLELVLVDDGSDLDEARRLLDTLEPTFRKRGWKILRRPHKHLGAARNAGIRASRGALILFVDDDNALFAEAVDHFVRAMATSGADICTAFQLIFYEDFVPEDRADGLIQYLPLGGPDALGLIHNVYGDANAMMRRSVFSQIGFLIEKPGYAMHDWEFFARASLAGLKIRTIPKPLYWYRSKPDGMFRTSNWYDNRLPVMEAFSSSQSDDVHLLFHLAIAQNTHRSEIESARENLKYVPGNRKYLELCDIEPNSDAAIEKLASIAGSIGRPDTAATLLGRPAATYHNAPGRPDVGGSSVTLDYDILRSARLLTPRVSALPLLLVAPDDGGVFLRPHVDGAVAASLDHQFPAFFRKVEATVEIAHADAPAMDFALALARPDQTIDWQQDVGAQTIAFSGWISIEDRFVRHPLVAALRARRKMPLSIVLAVRFAGTSNGFPTNAFFRKLTLFSD</sequence>
<dbReference type="PANTHER" id="PTHR22916:SF3">
    <property type="entry name" value="UDP-GLCNAC:BETAGAL BETA-1,3-N-ACETYLGLUCOSAMINYLTRANSFERASE-LIKE PROTEIN 1"/>
    <property type="match status" value="1"/>
</dbReference>
<name>A0A838B7W3_9HYPH</name>
<dbReference type="AlphaFoldDB" id="A0A838B7W3"/>
<dbReference type="Pfam" id="PF19717">
    <property type="entry name" value="DUF6212"/>
    <property type="match status" value="1"/>
</dbReference>
<dbReference type="Proteomes" id="UP000558284">
    <property type="component" value="Unassembled WGS sequence"/>
</dbReference>
<dbReference type="SUPFAM" id="SSF53756">
    <property type="entry name" value="UDP-Glycosyltransferase/glycogen phosphorylase"/>
    <property type="match status" value="1"/>
</dbReference>
<keyword evidence="2" id="KW-0808">Transferase</keyword>
<dbReference type="PANTHER" id="PTHR22916">
    <property type="entry name" value="GLYCOSYLTRANSFERASE"/>
    <property type="match status" value="1"/>
</dbReference>
<dbReference type="InterPro" id="IPR029044">
    <property type="entry name" value="Nucleotide-diphossugar_trans"/>
</dbReference>
<gene>
    <name evidence="2" type="ORF">H0241_18340</name>
</gene>
<dbReference type="Pfam" id="PF00535">
    <property type="entry name" value="Glycos_transf_2"/>
    <property type="match status" value="1"/>
</dbReference>
<dbReference type="InterPro" id="IPR001173">
    <property type="entry name" value="Glyco_trans_2-like"/>
</dbReference>
<dbReference type="InterPro" id="IPR046184">
    <property type="entry name" value="DUF6212"/>
</dbReference>
<evidence type="ECO:0000313" key="2">
    <source>
        <dbReference type="EMBL" id="MBA1142212.1"/>
    </source>
</evidence>
<evidence type="ECO:0000313" key="3">
    <source>
        <dbReference type="Proteomes" id="UP000558284"/>
    </source>
</evidence>
<accession>A0A838B7W3</accession>
<dbReference type="GO" id="GO:0016758">
    <property type="term" value="F:hexosyltransferase activity"/>
    <property type="evidence" value="ECO:0007669"/>
    <property type="project" value="UniProtKB-ARBA"/>
</dbReference>
<dbReference type="SUPFAM" id="SSF53448">
    <property type="entry name" value="Nucleotide-diphospho-sugar transferases"/>
    <property type="match status" value="1"/>
</dbReference>
<dbReference type="Gene3D" id="3.90.550.10">
    <property type="entry name" value="Spore Coat Polysaccharide Biosynthesis Protein SpsA, Chain A"/>
    <property type="match status" value="1"/>
</dbReference>
<organism evidence="2 3">
    <name type="scientific">Mesorhizobium neociceri</name>
    <dbReference type="NCBI Taxonomy" id="1307853"/>
    <lineage>
        <taxon>Bacteria</taxon>
        <taxon>Pseudomonadati</taxon>
        <taxon>Pseudomonadota</taxon>
        <taxon>Alphaproteobacteria</taxon>
        <taxon>Hyphomicrobiales</taxon>
        <taxon>Phyllobacteriaceae</taxon>
        <taxon>Mesorhizobium</taxon>
    </lineage>
</organism>
<dbReference type="CDD" id="cd00761">
    <property type="entry name" value="Glyco_tranf_GTA_type"/>
    <property type="match status" value="1"/>
</dbReference>